<feature type="transmembrane region" description="Helical" evidence="1">
    <location>
        <begin position="29"/>
        <end position="50"/>
    </location>
</feature>
<keyword evidence="1" id="KW-0812">Transmembrane</keyword>
<dbReference type="AlphaFoldDB" id="A0AAE3UA79"/>
<dbReference type="EMBL" id="JASJOS010000024">
    <property type="protein sequence ID" value="MDJ1485879.1"/>
    <property type="molecule type" value="Genomic_DNA"/>
</dbReference>
<keyword evidence="1" id="KW-1133">Transmembrane helix</keyword>
<dbReference type="Proteomes" id="UP001228581">
    <property type="component" value="Unassembled WGS sequence"/>
</dbReference>
<sequence>MDFLIGLLGMMFMVPLVTGYVANSRGRSFWKWFGIACVLPVVSFAVLIFLPDKSL</sequence>
<dbReference type="RefSeq" id="WP_313989019.1">
    <property type="nucleotide sequence ID" value="NZ_JASJOR010000025.1"/>
</dbReference>
<evidence type="ECO:0000313" key="4">
    <source>
        <dbReference type="Proteomes" id="UP001228581"/>
    </source>
</evidence>
<keyword evidence="4" id="KW-1185">Reference proteome</keyword>
<dbReference type="Proteomes" id="UP001241110">
    <property type="component" value="Unassembled WGS sequence"/>
</dbReference>
<keyword evidence="1" id="KW-0472">Membrane</keyword>
<proteinExistence type="predicted"/>
<comment type="caution">
    <text evidence="2">The sequence shown here is derived from an EMBL/GenBank/DDBJ whole genome shotgun (WGS) entry which is preliminary data.</text>
</comment>
<protein>
    <submittedName>
        <fullName evidence="2">Uncharacterized protein</fullName>
    </submittedName>
</protein>
<evidence type="ECO:0000313" key="5">
    <source>
        <dbReference type="Proteomes" id="UP001241110"/>
    </source>
</evidence>
<accession>A0AAE3UA79</accession>
<evidence type="ECO:0000313" key="2">
    <source>
        <dbReference type="EMBL" id="MDJ1485879.1"/>
    </source>
</evidence>
<reference evidence="2 4" key="1">
    <citation type="submission" date="2023-05" db="EMBL/GenBank/DDBJ databases">
        <authorList>
            <person name="Zhang X."/>
        </authorList>
    </citation>
    <scope>NUCLEOTIDE SEQUENCE</scope>
    <source>
        <strain evidence="3 4">DM2B3-1</strain>
        <strain evidence="2">YF14B1</strain>
    </source>
</reference>
<organism evidence="2 5">
    <name type="scientific">Xanthocytophaga flava</name>
    <dbReference type="NCBI Taxonomy" id="3048013"/>
    <lineage>
        <taxon>Bacteria</taxon>
        <taxon>Pseudomonadati</taxon>
        <taxon>Bacteroidota</taxon>
        <taxon>Cytophagia</taxon>
        <taxon>Cytophagales</taxon>
        <taxon>Rhodocytophagaceae</taxon>
        <taxon>Xanthocytophaga</taxon>
    </lineage>
</organism>
<dbReference type="EMBL" id="JASJOT010000029">
    <property type="protein sequence ID" value="MDJ1497200.1"/>
    <property type="molecule type" value="Genomic_DNA"/>
</dbReference>
<evidence type="ECO:0000313" key="3">
    <source>
        <dbReference type="EMBL" id="MDJ1497200.1"/>
    </source>
</evidence>
<gene>
    <name evidence="2" type="ORF">QNI16_35690</name>
    <name evidence="3" type="ORF">QNI19_29955</name>
</gene>
<evidence type="ECO:0000256" key="1">
    <source>
        <dbReference type="SAM" id="Phobius"/>
    </source>
</evidence>
<name>A0AAE3UA79_9BACT</name>